<keyword evidence="1" id="KW-0472">Membrane</keyword>
<dbReference type="EMBL" id="JAEKNQ010000057">
    <property type="protein sequence ID" value="MBJ7604395.1"/>
    <property type="molecule type" value="Genomic_DNA"/>
</dbReference>
<keyword evidence="1" id="KW-0812">Transmembrane</keyword>
<comment type="caution">
    <text evidence="2">The sequence shown here is derived from an EMBL/GenBank/DDBJ whole genome shotgun (WGS) entry which is preliminary data.</text>
</comment>
<gene>
    <name evidence="2" type="ORF">JF888_14600</name>
</gene>
<protein>
    <submittedName>
        <fullName evidence="2">Uncharacterized protein</fullName>
    </submittedName>
</protein>
<feature type="transmembrane region" description="Helical" evidence="1">
    <location>
        <begin position="27"/>
        <end position="46"/>
    </location>
</feature>
<dbReference type="AlphaFoldDB" id="A0A934KLS9"/>
<organism evidence="2 3">
    <name type="scientific">Candidatus Dormiibacter inghamiae</name>
    <dbReference type="NCBI Taxonomy" id="3127013"/>
    <lineage>
        <taxon>Bacteria</taxon>
        <taxon>Bacillati</taxon>
        <taxon>Candidatus Dormiibacterota</taxon>
        <taxon>Candidatus Dormibacteria</taxon>
        <taxon>Candidatus Dormibacterales</taxon>
        <taxon>Candidatus Dormibacteraceae</taxon>
        <taxon>Candidatus Dormiibacter</taxon>
    </lineage>
</organism>
<evidence type="ECO:0000313" key="3">
    <source>
        <dbReference type="Proteomes" id="UP000620075"/>
    </source>
</evidence>
<evidence type="ECO:0000256" key="1">
    <source>
        <dbReference type="SAM" id="Phobius"/>
    </source>
</evidence>
<reference evidence="2 3" key="1">
    <citation type="submission" date="2020-10" db="EMBL/GenBank/DDBJ databases">
        <title>Ca. Dormibacterota MAGs.</title>
        <authorList>
            <person name="Montgomery K."/>
        </authorList>
    </citation>
    <scope>NUCLEOTIDE SEQUENCE [LARGE SCALE GENOMIC DNA]</scope>
    <source>
        <strain evidence="2">SC8811_S16_3</strain>
    </source>
</reference>
<evidence type="ECO:0000313" key="2">
    <source>
        <dbReference type="EMBL" id="MBJ7604395.1"/>
    </source>
</evidence>
<keyword evidence="1" id="KW-1133">Transmembrane helix</keyword>
<proteinExistence type="predicted"/>
<sequence>MLATVTLVMALAATAFTRGDQLLVVTWIYPVGTIVAAVYCFAAARAARRTGIVPAQRLRRAFAVAISWELAGGLAAGLAIAAAYGSLLLGAEILFTAATMAVVLRMGRQALRPGGSVTPPA</sequence>
<feature type="transmembrane region" description="Helical" evidence="1">
    <location>
        <begin position="87"/>
        <end position="104"/>
    </location>
</feature>
<feature type="transmembrane region" description="Helical" evidence="1">
    <location>
        <begin position="58"/>
        <end position="81"/>
    </location>
</feature>
<dbReference type="Proteomes" id="UP000620075">
    <property type="component" value="Unassembled WGS sequence"/>
</dbReference>
<accession>A0A934KLS9</accession>
<dbReference type="RefSeq" id="WP_338181971.1">
    <property type="nucleotide sequence ID" value="NZ_JAEKNQ010000057.1"/>
</dbReference>
<name>A0A934KLS9_9BACT</name>